<evidence type="ECO:0000256" key="2">
    <source>
        <dbReference type="SAM" id="MobiDB-lite"/>
    </source>
</evidence>
<feature type="region of interest" description="Disordered" evidence="2">
    <location>
        <begin position="300"/>
        <end position="398"/>
    </location>
</feature>
<feature type="compositionally biased region" description="Basic and acidic residues" evidence="2">
    <location>
        <begin position="367"/>
        <end position="379"/>
    </location>
</feature>
<accession>A0A5N5DQ92</accession>
<dbReference type="Proteomes" id="UP000325902">
    <property type="component" value="Unassembled WGS sequence"/>
</dbReference>
<feature type="compositionally biased region" description="Low complexity" evidence="2">
    <location>
        <begin position="71"/>
        <end position="82"/>
    </location>
</feature>
<dbReference type="EMBL" id="VCHE01000006">
    <property type="protein sequence ID" value="KAB2579800.1"/>
    <property type="molecule type" value="Genomic_DNA"/>
</dbReference>
<organism evidence="3 4">
    <name type="scientific">Lasiodiplodia theobromae</name>
    <dbReference type="NCBI Taxonomy" id="45133"/>
    <lineage>
        <taxon>Eukaryota</taxon>
        <taxon>Fungi</taxon>
        <taxon>Dikarya</taxon>
        <taxon>Ascomycota</taxon>
        <taxon>Pezizomycotina</taxon>
        <taxon>Dothideomycetes</taxon>
        <taxon>Dothideomycetes incertae sedis</taxon>
        <taxon>Botryosphaeriales</taxon>
        <taxon>Botryosphaeriaceae</taxon>
        <taxon>Lasiodiplodia</taxon>
    </lineage>
</organism>
<evidence type="ECO:0000313" key="3">
    <source>
        <dbReference type="EMBL" id="KAB2579800.1"/>
    </source>
</evidence>
<keyword evidence="1" id="KW-0175">Coiled coil</keyword>
<proteinExistence type="predicted"/>
<keyword evidence="4" id="KW-1185">Reference proteome</keyword>
<sequence length="398" mass="44191">MASRIQDAPKPNHHLPWFTPATFISTGYVSPYSIPKDSPYASGNSAMPTTAQTPPVIKFRVTLSGGAAQHSATSSPTSSRVSGQANPPAASPQSTTAGLWYEWYAKWINRFWKRLRQEGIDLQILPYSCGEVVTPSMIASTNVADPAIALVHYLVNSHAYIATTYDRNLAAGTGYPVADWAYPEFALQDRSAVLSSSTANASTTTTTIVVVDHHLHDPGTKARKRPLVCGRPVANPRQWDFGICSPPVPWYWSRLPQVHVSSVPHVLQEREEREEAEEAEKAFQKRIKKVQQQGEIEKQELVGKREEADDREVVKKHPSKIKEKKEKGEEKDDDGLTDGSIDKNFADEKSGAVEDADVADALSSVNDLRKKESQKEKAPTRRSTRLGQRPRRQYGHQL</sequence>
<feature type="compositionally biased region" description="Basic and acidic residues" evidence="2">
    <location>
        <begin position="340"/>
        <end position="352"/>
    </location>
</feature>
<evidence type="ECO:0000313" key="4">
    <source>
        <dbReference type="Proteomes" id="UP000325902"/>
    </source>
</evidence>
<feature type="region of interest" description="Disordered" evidence="2">
    <location>
        <begin position="68"/>
        <end position="94"/>
    </location>
</feature>
<reference evidence="3 4" key="1">
    <citation type="journal article" date="2019" name="Sci. Rep.">
        <title>A multi-omics analysis of the grapevine pathogen Lasiodiplodia theobromae reveals that temperature affects the expression of virulence- and pathogenicity-related genes.</title>
        <authorList>
            <person name="Felix C."/>
            <person name="Meneses R."/>
            <person name="Goncalves M.F.M."/>
            <person name="Tilleman L."/>
            <person name="Duarte A.S."/>
            <person name="Jorrin-Novo J.V."/>
            <person name="Van de Peer Y."/>
            <person name="Deforce D."/>
            <person name="Van Nieuwerburgh F."/>
            <person name="Esteves A.C."/>
            <person name="Alves A."/>
        </authorList>
    </citation>
    <scope>NUCLEOTIDE SEQUENCE [LARGE SCALE GENOMIC DNA]</scope>
    <source>
        <strain evidence="3 4">LA-SOL3</strain>
    </source>
</reference>
<feature type="coiled-coil region" evidence="1">
    <location>
        <begin position="266"/>
        <end position="293"/>
    </location>
</feature>
<feature type="compositionally biased region" description="Basic residues" evidence="2">
    <location>
        <begin position="380"/>
        <end position="398"/>
    </location>
</feature>
<protein>
    <submittedName>
        <fullName evidence="3">Uncharacterized protein</fullName>
    </submittedName>
</protein>
<comment type="caution">
    <text evidence="3">The sequence shown here is derived from an EMBL/GenBank/DDBJ whole genome shotgun (WGS) entry which is preliminary data.</text>
</comment>
<dbReference type="AlphaFoldDB" id="A0A5N5DQ92"/>
<evidence type="ECO:0000256" key="1">
    <source>
        <dbReference type="SAM" id="Coils"/>
    </source>
</evidence>
<feature type="compositionally biased region" description="Basic and acidic residues" evidence="2">
    <location>
        <begin position="300"/>
        <end position="330"/>
    </location>
</feature>
<dbReference type="OrthoDB" id="3944994at2759"/>
<gene>
    <name evidence="3" type="ORF">DBV05_g1627</name>
</gene>
<name>A0A5N5DQ92_9PEZI</name>